<dbReference type="InterPro" id="IPR037923">
    <property type="entry name" value="HTH-like"/>
</dbReference>
<dbReference type="SUPFAM" id="SSF46689">
    <property type="entry name" value="Homeodomain-like"/>
    <property type="match status" value="2"/>
</dbReference>
<dbReference type="InterPro" id="IPR018060">
    <property type="entry name" value="HTH_AraC"/>
</dbReference>
<comment type="caution">
    <text evidence="6">The sequence shown here is derived from an EMBL/GenBank/DDBJ whole genome shotgun (WGS) entry which is preliminary data.</text>
</comment>
<keyword evidence="3" id="KW-0010">Activator</keyword>
<dbReference type="InterPro" id="IPR020449">
    <property type="entry name" value="Tscrpt_reg_AraC-type_HTH"/>
</dbReference>
<sequence>MIMVENQYNIVTISKAMTYYSHEHYKIFVVLVGKCEFVINGVSYYLLPGRGCIINPYIVHGFCSELYNQVLVMNITKDSIEEDLSYSHSDFFYIDINTQRLMTLIICDIQNNEFDNTIYQSVNNIMLWLLKRCCVTSSPSKSVSKLDIALIENYIQRQIDKKISVAELANLACVSQSQLYSLFKQQIGLTPHQFVLRKRLELAKKLISEQAMPLSQVAQLCGFSSQSSFCQSFRRLYGYPPIRYQQFSLENPRSLI</sequence>
<accession>A0ABD6X5K9</accession>
<protein>
    <submittedName>
        <fullName evidence="6">AraC family transcriptional regulator</fullName>
    </submittedName>
</protein>
<dbReference type="InterPro" id="IPR009057">
    <property type="entry name" value="Homeodomain-like_sf"/>
</dbReference>
<evidence type="ECO:0000313" key="6">
    <source>
        <dbReference type="EMBL" id="PSU17539.1"/>
    </source>
</evidence>
<name>A0ABD6X5K9_PHODM</name>
<evidence type="ECO:0000313" key="7">
    <source>
        <dbReference type="Proteomes" id="UP000241404"/>
    </source>
</evidence>
<dbReference type="Gene3D" id="1.10.10.60">
    <property type="entry name" value="Homeodomain-like"/>
    <property type="match status" value="2"/>
</dbReference>
<dbReference type="PRINTS" id="PR00032">
    <property type="entry name" value="HTHARAC"/>
</dbReference>
<keyword evidence="2" id="KW-0238">DNA-binding</keyword>
<dbReference type="SUPFAM" id="SSF51215">
    <property type="entry name" value="Regulatory protein AraC"/>
    <property type="match status" value="1"/>
</dbReference>
<dbReference type="PANTHER" id="PTHR46796">
    <property type="entry name" value="HTH-TYPE TRANSCRIPTIONAL ACTIVATOR RHAS-RELATED"/>
    <property type="match status" value="1"/>
</dbReference>
<evidence type="ECO:0000256" key="1">
    <source>
        <dbReference type="ARBA" id="ARBA00023015"/>
    </source>
</evidence>
<evidence type="ECO:0000256" key="4">
    <source>
        <dbReference type="ARBA" id="ARBA00023163"/>
    </source>
</evidence>
<dbReference type="InterPro" id="IPR050204">
    <property type="entry name" value="AraC_XylS_family_regulators"/>
</dbReference>
<dbReference type="PANTHER" id="PTHR46796:SF10">
    <property type="entry name" value="TRANSCRIPTIONAL ACTIVATOR FEAR"/>
    <property type="match status" value="1"/>
</dbReference>
<dbReference type="SMART" id="SM00342">
    <property type="entry name" value="HTH_ARAC"/>
    <property type="match status" value="1"/>
</dbReference>
<dbReference type="Gene3D" id="2.60.120.10">
    <property type="entry name" value="Jelly Rolls"/>
    <property type="match status" value="1"/>
</dbReference>
<keyword evidence="1" id="KW-0805">Transcription regulation</keyword>
<dbReference type="Pfam" id="PF12833">
    <property type="entry name" value="HTH_18"/>
    <property type="match status" value="1"/>
</dbReference>
<evidence type="ECO:0000256" key="2">
    <source>
        <dbReference type="ARBA" id="ARBA00023125"/>
    </source>
</evidence>
<dbReference type="InterPro" id="IPR014710">
    <property type="entry name" value="RmlC-like_jellyroll"/>
</dbReference>
<dbReference type="EMBL" id="PYMM01000003">
    <property type="protein sequence ID" value="PSU17539.1"/>
    <property type="molecule type" value="Genomic_DNA"/>
</dbReference>
<reference evidence="6 7" key="1">
    <citation type="submission" date="2018-03" db="EMBL/GenBank/DDBJ databases">
        <title>Whole genome sequencing of Histamine producing bacteria.</title>
        <authorList>
            <person name="Butler K."/>
        </authorList>
    </citation>
    <scope>NUCLEOTIDE SEQUENCE [LARGE SCALE GENOMIC DNA]</scope>
    <source>
        <strain evidence="6 7">BT-6</strain>
    </source>
</reference>
<dbReference type="GO" id="GO:0006355">
    <property type="term" value="P:regulation of DNA-templated transcription"/>
    <property type="evidence" value="ECO:0007669"/>
    <property type="project" value="UniProtKB-ARBA"/>
</dbReference>
<evidence type="ECO:0000259" key="5">
    <source>
        <dbReference type="PROSITE" id="PS01124"/>
    </source>
</evidence>
<proteinExistence type="predicted"/>
<feature type="domain" description="HTH araC/xylS-type" evidence="5">
    <location>
        <begin position="149"/>
        <end position="247"/>
    </location>
</feature>
<dbReference type="PROSITE" id="PS01124">
    <property type="entry name" value="HTH_ARAC_FAMILY_2"/>
    <property type="match status" value="1"/>
</dbReference>
<dbReference type="GO" id="GO:0003677">
    <property type="term" value="F:DNA binding"/>
    <property type="evidence" value="ECO:0007669"/>
    <property type="project" value="UniProtKB-KW"/>
</dbReference>
<dbReference type="PROSITE" id="PS00041">
    <property type="entry name" value="HTH_ARAC_FAMILY_1"/>
    <property type="match status" value="1"/>
</dbReference>
<evidence type="ECO:0000256" key="3">
    <source>
        <dbReference type="ARBA" id="ARBA00023159"/>
    </source>
</evidence>
<gene>
    <name evidence="6" type="ORF">CTM90_08585</name>
</gene>
<keyword evidence="4" id="KW-0804">Transcription</keyword>
<dbReference type="AlphaFoldDB" id="A0ABD6X5K9"/>
<dbReference type="InterPro" id="IPR018062">
    <property type="entry name" value="HTH_AraC-typ_CS"/>
</dbReference>
<organism evidence="6 7">
    <name type="scientific">Photobacterium damselae</name>
    <dbReference type="NCBI Taxonomy" id="38293"/>
    <lineage>
        <taxon>Bacteria</taxon>
        <taxon>Pseudomonadati</taxon>
        <taxon>Pseudomonadota</taxon>
        <taxon>Gammaproteobacteria</taxon>
        <taxon>Vibrionales</taxon>
        <taxon>Vibrionaceae</taxon>
        <taxon>Photobacterium</taxon>
    </lineage>
</organism>
<dbReference type="Proteomes" id="UP000241404">
    <property type="component" value="Unassembled WGS sequence"/>
</dbReference>